<dbReference type="NCBIfam" id="TIGR02937">
    <property type="entry name" value="sigma70-ECF"/>
    <property type="match status" value="1"/>
</dbReference>
<dbReference type="InterPro" id="IPR013325">
    <property type="entry name" value="RNA_pol_sigma_r2"/>
</dbReference>
<dbReference type="InterPro" id="IPR013249">
    <property type="entry name" value="RNA_pol_sigma70_r4_t2"/>
</dbReference>
<dbReference type="PANTHER" id="PTHR43133">
    <property type="entry name" value="RNA POLYMERASE ECF-TYPE SIGMA FACTO"/>
    <property type="match status" value="1"/>
</dbReference>
<evidence type="ECO:0000256" key="1">
    <source>
        <dbReference type="ARBA" id="ARBA00010641"/>
    </source>
</evidence>
<dbReference type="Pfam" id="PF08281">
    <property type="entry name" value="Sigma70_r4_2"/>
    <property type="match status" value="1"/>
</dbReference>
<dbReference type="Proteomes" id="UP000322315">
    <property type="component" value="Unassembled WGS sequence"/>
</dbReference>
<dbReference type="GO" id="GO:0016987">
    <property type="term" value="F:sigma factor activity"/>
    <property type="evidence" value="ECO:0007669"/>
    <property type="project" value="UniProtKB-KW"/>
</dbReference>
<dbReference type="CDD" id="cd06171">
    <property type="entry name" value="Sigma70_r4"/>
    <property type="match status" value="1"/>
</dbReference>
<evidence type="ECO:0000313" key="10">
    <source>
        <dbReference type="Proteomes" id="UP000322315"/>
    </source>
</evidence>
<dbReference type="PANTHER" id="PTHR43133:SF46">
    <property type="entry name" value="RNA POLYMERASE SIGMA-70 FACTOR ECF SUBFAMILY"/>
    <property type="match status" value="1"/>
</dbReference>
<dbReference type="InterPro" id="IPR014284">
    <property type="entry name" value="RNA_pol_sigma-70_dom"/>
</dbReference>
<organism evidence="7 10">
    <name type="scientific">Algibacter amylolyticus</name>
    <dbReference type="NCBI Taxonomy" id="1608400"/>
    <lineage>
        <taxon>Bacteria</taxon>
        <taxon>Pseudomonadati</taxon>
        <taxon>Bacteroidota</taxon>
        <taxon>Flavobacteriia</taxon>
        <taxon>Flavobacteriales</taxon>
        <taxon>Flavobacteriaceae</taxon>
        <taxon>Algibacter</taxon>
    </lineage>
</organism>
<reference evidence="7 10" key="1">
    <citation type="journal article" date="2015" name="Int. J. Syst. Evol. Microbiol.">
        <title>Algibacter amylolyticus sp. nov., isolated from intertidal sediment.</title>
        <authorList>
            <person name="Zhang D.C."/>
            <person name="Wu J."/>
            <person name="Neuner K."/>
            <person name="Yao J."/>
            <person name="Margesin R."/>
        </authorList>
    </citation>
    <scope>NUCLEOTIDE SEQUENCE [LARGE SCALE GENOMIC DNA]</scope>
    <source>
        <strain evidence="7 10">RU-4-M-4</strain>
    </source>
</reference>
<dbReference type="GO" id="GO:0003677">
    <property type="term" value="F:DNA binding"/>
    <property type="evidence" value="ECO:0007669"/>
    <property type="project" value="InterPro"/>
</dbReference>
<keyword evidence="4" id="KW-0804">Transcription</keyword>
<evidence type="ECO:0000313" key="9">
    <source>
        <dbReference type="Proteomes" id="UP000315145"/>
    </source>
</evidence>
<evidence type="ECO:0000256" key="3">
    <source>
        <dbReference type="ARBA" id="ARBA00023082"/>
    </source>
</evidence>
<evidence type="ECO:0000313" key="7">
    <source>
        <dbReference type="EMBL" id="KAA5825134.1"/>
    </source>
</evidence>
<dbReference type="SUPFAM" id="SSF88946">
    <property type="entry name" value="Sigma2 domain of RNA polymerase sigma factors"/>
    <property type="match status" value="1"/>
</dbReference>
<keyword evidence="2" id="KW-0805">Transcription regulation</keyword>
<comment type="similarity">
    <text evidence="1">Belongs to the sigma-70 factor family. ECF subfamily.</text>
</comment>
<evidence type="ECO:0000256" key="2">
    <source>
        <dbReference type="ARBA" id="ARBA00023015"/>
    </source>
</evidence>
<dbReference type="EMBL" id="VMBF01000004">
    <property type="protein sequence ID" value="TSJ77628.1"/>
    <property type="molecule type" value="Genomic_DNA"/>
</dbReference>
<dbReference type="Gene3D" id="1.10.1740.10">
    <property type="match status" value="1"/>
</dbReference>
<dbReference type="GO" id="GO:0006352">
    <property type="term" value="P:DNA-templated transcription initiation"/>
    <property type="evidence" value="ECO:0007669"/>
    <property type="project" value="InterPro"/>
</dbReference>
<dbReference type="RefSeq" id="WP_144116166.1">
    <property type="nucleotide sequence ID" value="NZ_JACHGE010000005.1"/>
</dbReference>
<dbReference type="InterPro" id="IPR036388">
    <property type="entry name" value="WH-like_DNA-bd_sf"/>
</dbReference>
<comment type="caution">
    <text evidence="7">The sequence shown here is derived from an EMBL/GenBank/DDBJ whole genome shotgun (WGS) entry which is preliminary data.</text>
</comment>
<feature type="domain" description="RNA polymerase sigma factor 70 region 4 type 2" evidence="6">
    <location>
        <begin position="127"/>
        <end position="173"/>
    </location>
</feature>
<proteinExistence type="inferred from homology"/>
<feature type="domain" description="RNA polymerase sigma-70 region 2" evidence="5">
    <location>
        <begin position="30"/>
        <end position="92"/>
    </location>
</feature>
<dbReference type="Gene3D" id="1.10.10.10">
    <property type="entry name" value="Winged helix-like DNA-binding domain superfamily/Winged helix DNA-binding domain"/>
    <property type="match status" value="1"/>
</dbReference>
<accession>A0A5M7BCE4</accession>
<dbReference type="InterPro" id="IPR013324">
    <property type="entry name" value="RNA_pol_sigma_r3/r4-like"/>
</dbReference>
<dbReference type="OrthoDB" id="1100095at2"/>
<evidence type="ECO:0000259" key="6">
    <source>
        <dbReference type="Pfam" id="PF08281"/>
    </source>
</evidence>
<dbReference type="AlphaFoldDB" id="A0A5M7BCE4"/>
<dbReference type="Proteomes" id="UP000315145">
    <property type="component" value="Unassembled WGS sequence"/>
</dbReference>
<dbReference type="InterPro" id="IPR039425">
    <property type="entry name" value="RNA_pol_sigma-70-like"/>
</dbReference>
<keyword evidence="3" id="KW-0731">Sigma factor</keyword>
<name>A0A5M7BCE4_9FLAO</name>
<reference evidence="8 9" key="2">
    <citation type="submission" date="2019-07" db="EMBL/GenBank/DDBJ databases">
        <title>Algibacter marinivivus sp. nov., isolated from the surface of a marine red alga.</title>
        <authorList>
            <person name="Zhong X."/>
            <person name="Xu W."/>
            <person name="Zhang Y."/>
            <person name="Zhang Q."/>
            <person name="Du Z."/>
        </authorList>
    </citation>
    <scope>NUCLEOTIDE SEQUENCE [LARGE SCALE GENOMIC DNA]</scope>
    <source>
        <strain evidence="8 9">RU-4-M-4</strain>
    </source>
</reference>
<dbReference type="EMBL" id="VWRS01000004">
    <property type="protein sequence ID" value="KAA5825134.1"/>
    <property type="molecule type" value="Genomic_DNA"/>
</dbReference>
<dbReference type="SUPFAM" id="SSF88659">
    <property type="entry name" value="Sigma3 and sigma4 domains of RNA polymerase sigma factors"/>
    <property type="match status" value="1"/>
</dbReference>
<dbReference type="InterPro" id="IPR007627">
    <property type="entry name" value="RNA_pol_sigma70_r2"/>
</dbReference>
<keyword evidence="9" id="KW-1185">Reference proteome</keyword>
<dbReference type="Pfam" id="PF04542">
    <property type="entry name" value="Sigma70_r2"/>
    <property type="match status" value="1"/>
</dbReference>
<protein>
    <submittedName>
        <fullName evidence="7">Sigma-70 family RNA polymerase sigma factor</fullName>
    </submittedName>
</protein>
<gene>
    <name evidence="7" type="ORF">F2B50_08030</name>
    <name evidence="8" type="ORF">FPF71_08030</name>
</gene>
<evidence type="ECO:0000313" key="8">
    <source>
        <dbReference type="EMBL" id="TSJ77628.1"/>
    </source>
</evidence>
<evidence type="ECO:0000256" key="4">
    <source>
        <dbReference type="ARBA" id="ARBA00023163"/>
    </source>
</evidence>
<evidence type="ECO:0000259" key="5">
    <source>
        <dbReference type="Pfam" id="PF04542"/>
    </source>
</evidence>
<reference evidence="7" key="3">
    <citation type="submission" date="2019-09" db="EMBL/GenBank/DDBJ databases">
        <authorList>
            <person name="Zhang D.-C."/>
        </authorList>
    </citation>
    <scope>NUCLEOTIDE SEQUENCE</scope>
    <source>
        <strain evidence="7">RU-4-M-4</strain>
    </source>
</reference>
<sequence>MAYVYTNDTELIEHLKRGIESAYVYVVTFYHKPLFIYALSLTNDRDSSEDVVQNVFLKTWEYRKRLNSNYSIKSFLYKTTYNEFINQYHKKRTTFALERLYTEALDEFIDENNTQLLQEKIACVNKGIEKLPKKCKKIFLLSKKDGLTNMEIAEHLNVSIKTVEGHLAKAYRLLRERVGAQLKTILLLLFGPNVETLVN</sequence>